<accession>A0A562QIU0</accession>
<reference evidence="1 2" key="1">
    <citation type="journal article" date="2015" name="Stand. Genomic Sci.">
        <title>Genomic Encyclopedia of Bacterial and Archaeal Type Strains, Phase III: the genomes of soil and plant-associated and newly described type strains.</title>
        <authorList>
            <person name="Whitman W.B."/>
            <person name="Woyke T."/>
            <person name="Klenk H.P."/>
            <person name="Zhou Y."/>
            <person name="Lilburn T.G."/>
            <person name="Beck B.J."/>
            <person name="De Vos P."/>
            <person name="Vandamme P."/>
            <person name="Eisen J.A."/>
            <person name="Garrity G."/>
            <person name="Hugenholtz P."/>
            <person name="Kyrpides N.C."/>
        </authorList>
    </citation>
    <scope>NUCLEOTIDE SEQUENCE [LARGE SCALE GENOMIC DNA]</scope>
    <source>
        <strain evidence="1 2">CGMCC 1.6858</strain>
    </source>
</reference>
<protein>
    <submittedName>
        <fullName evidence="1">Uncharacterized protein</fullName>
    </submittedName>
</protein>
<dbReference type="Proteomes" id="UP000316905">
    <property type="component" value="Unassembled WGS sequence"/>
</dbReference>
<dbReference type="EMBL" id="VLKY01000003">
    <property type="protein sequence ID" value="TWI56635.1"/>
    <property type="molecule type" value="Genomic_DNA"/>
</dbReference>
<dbReference type="RefSeq" id="WP_145139205.1">
    <property type="nucleotide sequence ID" value="NZ_VLKY01000003.1"/>
</dbReference>
<comment type="caution">
    <text evidence="1">The sequence shown here is derived from an EMBL/GenBank/DDBJ whole genome shotgun (WGS) entry which is preliminary data.</text>
</comment>
<dbReference type="OrthoDB" id="7031284at2"/>
<evidence type="ECO:0000313" key="1">
    <source>
        <dbReference type="EMBL" id="TWI56635.1"/>
    </source>
</evidence>
<organism evidence="1 2">
    <name type="scientific">Pseudomonas duriflava</name>
    <dbReference type="NCBI Taxonomy" id="459528"/>
    <lineage>
        <taxon>Bacteria</taxon>
        <taxon>Pseudomonadati</taxon>
        <taxon>Pseudomonadota</taxon>
        <taxon>Gammaproteobacteria</taxon>
        <taxon>Pseudomonadales</taxon>
        <taxon>Pseudomonadaceae</taxon>
        <taxon>Pseudomonas</taxon>
    </lineage>
</organism>
<keyword evidence="2" id="KW-1185">Reference proteome</keyword>
<sequence length="335" mass="37255">MTGMRTVKIGVPVALAIVAASIVGLKAYSASRGEDALRNWLFEHDLQDQVSWRSLSASPLGGSLTLHDVVLSGAGLTVETVELSNVHDERDSNSADIRLSGVVSDIDSERPVGIVSLLDFDTLMHSSGLRKLKPFDVRMQWDYQREEQTVRADFEADLPEMLRIKASLGLNQAKELVEAYSDASDKYGMPSSPLGMGFALMGLLGDKDAGRVELNHLRFEIKDNGYFKRSALLSKRYRFVPGPQSDDWDADREAAFTASMEKHTRACQKEFRDAGKQAREGCEAYTELVSARSEGMSLSFEPDERVRLAELAKVFEHRNRLGPLTERLNLKIDTL</sequence>
<name>A0A562QIU0_9PSED</name>
<proteinExistence type="predicted"/>
<gene>
    <name evidence="1" type="ORF">IQ22_01087</name>
</gene>
<evidence type="ECO:0000313" key="2">
    <source>
        <dbReference type="Proteomes" id="UP000316905"/>
    </source>
</evidence>
<dbReference type="AlphaFoldDB" id="A0A562QIU0"/>